<accession>A0ACC0XH62</accession>
<proteinExistence type="predicted"/>
<evidence type="ECO:0000313" key="2">
    <source>
        <dbReference type="Proteomes" id="UP001163603"/>
    </source>
</evidence>
<name>A0ACC0XH62_9ROSI</name>
<reference evidence="2" key="1">
    <citation type="journal article" date="2023" name="G3 (Bethesda)">
        <title>Genome assembly and association tests identify interacting loci associated with vigor, precocity, and sex in interspecific pistachio rootstocks.</title>
        <authorList>
            <person name="Palmer W."/>
            <person name="Jacygrad E."/>
            <person name="Sagayaradj S."/>
            <person name="Cavanaugh K."/>
            <person name="Han R."/>
            <person name="Bertier L."/>
            <person name="Beede B."/>
            <person name="Kafkas S."/>
            <person name="Golino D."/>
            <person name="Preece J."/>
            <person name="Michelmore R."/>
        </authorList>
    </citation>
    <scope>NUCLEOTIDE SEQUENCE [LARGE SCALE GENOMIC DNA]</scope>
</reference>
<comment type="caution">
    <text evidence="1">The sequence shown here is derived from an EMBL/GenBank/DDBJ whole genome shotgun (WGS) entry which is preliminary data.</text>
</comment>
<gene>
    <name evidence="1" type="ORF">Pint_09588</name>
</gene>
<organism evidence="1 2">
    <name type="scientific">Pistacia integerrima</name>
    <dbReference type="NCBI Taxonomy" id="434235"/>
    <lineage>
        <taxon>Eukaryota</taxon>
        <taxon>Viridiplantae</taxon>
        <taxon>Streptophyta</taxon>
        <taxon>Embryophyta</taxon>
        <taxon>Tracheophyta</taxon>
        <taxon>Spermatophyta</taxon>
        <taxon>Magnoliopsida</taxon>
        <taxon>eudicotyledons</taxon>
        <taxon>Gunneridae</taxon>
        <taxon>Pentapetalae</taxon>
        <taxon>rosids</taxon>
        <taxon>malvids</taxon>
        <taxon>Sapindales</taxon>
        <taxon>Anacardiaceae</taxon>
        <taxon>Pistacia</taxon>
    </lineage>
</organism>
<evidence type="ECO:0000313" key="1">
    <source>
        <dbReference type="EMBL" id="KAJ0016943.1"/>
    </source>
</evidence>
<protein>
    <submittedName>
        <fullName evidence="1">Uncharacterized protein</fullName>
    </submittedName>
</protein>
<sequence length="79" mass="8891">MAKIGEKGKYIWKKIKPLEQTTTANPFDIPNPDEKFIVKIPADKGDGQLFFGLYEIWSNQWKGGLCINYATVEEVSSPG</sequence>
<dbReference type="EMBL" id="CM047747">
    <property type="protein sequence ID" value="KAJ0016943.1"/>
    <property type="molecule type" value="Genomic_DNA"/>
</dbReference>
<keyword evidence="2" id="KW-1185">Reference proteome</keyword>
<dbReference type="Proteomes" id="UP001163603">
    <property type="component" value="Chromosome 12"/>
</dbReference>